<sequence>MQTKNKTKKQLETPQNPSGELDTDPLHNLGALASSDAGQMYTAIYQVFSQASLAASKSSPIVERGINKKTEFLPVVTPVPRVELKRDDPHETKASIYDRLTVPVMCDLGRYLYSLVDDYCDEVAVIDDPGSLELCRFDKKCPHLTSATKMALKDRSGLILAFAFTVMFLDDSEDRPAFWDASRSWQTSAFMHRRRTYKRLAKKVLRTIEE</sequence>
<reference evidence="2 3" key="1">
    <citation type="journal article" date="2011" name="Proc. Natl. Acad. Sci. U.S.A.">
        <title>Genome and transcriptome analyses of the mountain pine beetle-fungal symbiont Grosmannia clavigera, a lodgepole pine pathogen.</title>
        <authorList>
            <person name="DiGuistini S."/>
            <person name="Wang Y."/>
            <person name="Liao N.Y."/>
            <person name="Taylor G."/>
            <person name="Tanguay P."/>
            <person name="Feau N."/>
            <person name="Henrissat B."/>
            <person name="Chan S.K."/>
            <person name="Hesse-Orce U."/>
            <person name="Alamouti S.M."/>
            <person name="Tsui C.K.M."/>
            <person name="Docking R.T."/>
            <person name="Levasseur A."/>
            <person name="Haridas S."/>
            <person name="Robertson G."/>
            <person name="Birol I."/>
            <person name="Holt R.A."/>
            <person name="Marra M.A."/>
            <person name="Hamelin R.C."/>
            <person name="Hirst M."/>
            <person name="Jones S.J.M."/>
            <person name="Bohlmann J."/>
            <person name="Breuil C."/>
        </authorList>
    </citation>
    <scope>NUCLEOTIDE SEQUENCE [LARGE SCALE GENOMIC DNA]</scope>
    <source>
        <strain evidence="3">kw1407 / UAMH 11150</strain>
    </source>
</reference>
<dbReference type="Proteomes" id="UP000007796">
    <property type="component" value="Unassembled WGS sequence"/>
</dbReference>
<evidence type="ECO:0000313" key="2">
    <source>
        <dbReference type="EMBL" id="EFX04891.1"/>
    </source>
</evidence>
<protein>
    <submittedName>
        <fullName evidence="2">Uncharacterized protein</fullName>
    </submittedName>
</protein>
<evidence type="ECO:0000256" key="1">
    <source>
        <dbReference type="SAM" id="MobiDB-lite"/>
    </source>
</evidence>
<keyword evidence="3" id="KW-1185">Reference proteome</keyword>
<gene>
    <name evidence="2" type="ORF">CMQ_5153</name>
</gene>
<organism evidence="3">
    <name type="scientific">Grosmannia clavigera (strain kw1407 / UAMH 11150)</name>
    <name type="common">Blue stain fungus</name>
    <name type="synonym">Graphiocladiella clavigera</name>
    <dbReference type="NCBI Taxonomy" id="655863"/>
    <lineage>
        <taxon>Eukaryota</taxon>
        <taxon>Fungi</taxon>
        <taxon>Dikarya</taxon>
        <taxon>Ascomycota</taxon>
        <taxon>Pezizomycotina</taxon>
        <taxon>Sordariomycetes</taxon>
        <taxon>Sordariomycetidae</taxon>
        <taxon>Ophiostomatales</taxon>
        <taxon>Ophiostomataceae</taxon>
        <taxon>Leptographium</taxon>
    </lineage>
</organism>
<dbReference type="GeneID" id="25978444"/>
<dbReference type="EMBL" id="GL629756">
    <property type="protein sequence ID" value="EFX04891.1"/>
    <property type="molecule type" value="Genomic_DNA"/>
</dbReference>
<dbReference type="InParanoid" id="F0XB34"/>
<accession>F0XB34</accession>
<proteinExistence type="predicted"/>
<evidence type="ECO:0000313" key="3">
    <source>
        <dbReference type="Proteomes" id="UP000007796"/>
    </source>
</evidence>
<feature type="region of interest" description="Disordered" evidence="1">
    <location>
        <begin position="1"/>
        <end position="29"/>
    </location>
</feature>
<dbReference type="HOGENOM" id="CLU_1310259_0_0_1"/>
<dbReference type="RefSeq" id="XP_014174373.1">
    <property type="nucleotide sequence ID" value="XM_014318898.1"/>
</dbReference>
<dbReference type="AlphaFoldDB" id="F0XB34"/>
<name>F0XB34_GROCL</name>